<name>A0ABD0KQU5_9CAEN</name>
<proteinExistence type="predicted"/>
<reference evidence="1 2" key="1">
    <citation type="journal article" date="2023" name="Sci. Data">
        <title>Genome assembly of the Korean intertidal mud-creeper Batillaria attramentaria.</title>
        <authorList>
            <person name="Patra A.K."/>
            <person name="Ho P.T."/>
            <person name="Jun S."/>
            <person name="Lee S.J."/>
            <person name="Kim Y."/>
            <person name="Won Y.J."/>
        </authorList>
    </citation>
    <scope>NUCLEOTIDE SEQUENCE [LARGE SCALE GENOMIC DNA]</scope>
    <source>
        <strain evidence="1">Wonlab-2016</strain>
    </source>
</reference>
<keyword evidence="2" id="KW-1185">Reference proteome</keyword>
<protein>
    <submittedName>
        <fullName evidence="1">Uncharacterized protein</fullName>
    </submittedName>
</protein>
<comment type="caution">
    <text evidence="1">The sequence shown here is derived from an EMBL/GenBank/DDBJ whole genome shotgun (WGS) entry which is preliminary data.</text>
</comment>
<organism evidence="1 2">
    <name type="scientific">Batillaria attramentaria</name>
    <dbReference type="NCBI Taxonomy" id="370345"/>
    <lineage>
        <taxon>Eukaryota</taxon>
        <taxon>Metazoa</taxon>
        <taxon>Spiralia</taxon>
        <taxon>Lophotrochozoa</taxon>
        <taxon>Mollusca</taxon>
        <taxon>Gastropoda</taxon>
        <taxon>Caenogastropoda</taxon>
        <taxon>Sorbeoconcha</taxon>
        <taxon>Cerithioidea</taxon>
        <taxon>Batillariidae</taxon>
        <taxon>Batillaria</taxon>
    </lineage>
</organism>
<evidence type="ECO:0000313" key="1">
    <source>
        <dbReference type="EMBL" id="KAK7489321.1"/>
    </source>
</evidence>
<gene>
    <name evidence="1" type="ORF">BaRGS_00019429</name>
</gene>
<sequence>MGSSMGYSYILGPLHKWSYYSKRLHKLLHNTNNGKGKEVTACPHGGGGRKTALTSEPASISCPKSVKHQLSGHLSGWQEKVCRLPIQYCN</sequence>
<dbReference type="EMBL" id="JACVVK020000139">
    <property type="protein sequence ID" value="KAK7489321.1"/>
    <property type="molecule type" value="Genomic_DNA"/>
</dbReference>
<dbReference type="Proteomes" id="UP001519460">
    <property type="component" value="Unassembled WGS sequence"/>
</dbReference>
<accession>A0ABD0KQU5</accession>
<evidence type="ECO:0000313" key="2">
    <source>
        <dbReference type="Proteomes" id="UP001519460"/>
    </source>
</evidence>
<dbReference type="AlphaFoldDB" id="A0ABD0KQU5"/>